<dbReference type="EMBL" id="BPLQ01007472">
    <property type="protein sequence ID" value="GIY30318.1"/>
    <property type="molecule type" value="Genomic_DNA"/>
</dbReference>
<reference evidence="2 3" key="1">
    <citation type="submission" date="2021-06" db="EMBL/GenBank/DDBJ databases">
        <title>Caerostris darwini draft genome.</title>
        <authorList>
            <person name="Kono N."/>
            <person name="Arakawa K."/>
        </authorList>
    </citation>
    <scope>NUCLEOTIDE SEQUENCE [LARGE SCALE GENOMIC DNA]</scope>
</reference>
<evidence type="ECO:0000313" key="2">
    <source>
        <dbReference type="EMBL" id="GIY30318.1"/>
    </source>
</evidence>
<evidence type="ECO:0000313" key="3">
    <source>
        <dbReference type="Proteomes" id="UP001054837"/>
    </source>
</evidence>
<dbReference type="Proteomes" id="UP001054837">
    <property type="component" value="Unassembled WGS sequence"/>
</dbReference>
<name>A0AAV4SEN4_9ARAC</name>
<dbReference type="AlphaFoldDB" id="A0AAV4SEN4"/>
<proteinExistence type="predicted"/>
<gene>
    <name evidence="2" type="ORF">CDAR_529471</name>
</gene>
<organism evidence="2 3">
    <name type="scientific">Caerostris darwini</name>
    <dbReference type="NCBI Taxonomy" id="1538125"/>
    <lineage>
        <taxon>Eukaryota</taxon>
        <taxon>Metazoa</taxon>
        <taxon>Ecdysozoa</taxon>
        <taxon>Arthropoda</taxon>
        <taxon>Chelicerata</taxon>
        <taxon>Arachnida</taxon>
        <taxon>Araneae</taxon>
        <taxon>Araneomorphae</taxon>
        <taxon>Entelegynae</taxon>
        <taxon>Araneoidea</taxon>
        <taxon>Araneidae</taxon>
        <taxon>Caerostris</taxon>
    </lineage>
</organism>
<comment type="caution">
    <text evidence="2">The sequence shown here is derived from an EMBL/GenBank/DDBJ whole genome shotgun (WGS) entry which is preliminary data.</text>
</comment>
<feature type="region of interest" description="Disordered" evidence="1">
    <location>
        <begin position="252"/>
        <end position="283"/>
    </location>
</feature>
<sequence>MSSFWFRLGTKDNGGLTLYPRELPLVPTGLRKSTISKGFVPPVFVQKGENSNIYKAEKWAQAVATELPAIHQPGQKKVPKKKEIALRGSKSTGDALLAQEMSSFRFRSGGKDNGRLILYPWELPLSLNSLRENCCGQKGENSNIDKAEEWVSATPKQLPQICWPCINLVRKRYQKKEIALRGSKSTGDALLEQKMSGFLFRFGAKDNGGLTLDPWELPLSLVGSHWSANCSSQKGENSNSDKAEKLAQATATELPAMHQPSQKKAHTKKKKKKKKKKEIGLRGHKSTGDALLAQEMSGFWFCFGAKDNGRLTLDRRKLPLSLVSSYGSA</sequence>
<accession>A0AAV4SEN4</accession>
<protein>
    <submittedName>
        <fullName evidence="2">Uncharacterized protein</fullName>
    </submittedName>
</protein>
<feature type="compositionally biased region" description="Basic residues" evidence="1">
    <location>
        <begin position="261"/>
        <end position="283"/>
    </location>
</feature>
<evidence type="ECO:0000256" key="1">
    <source>
        <dbReference type="SAM" id="MobiDB-lite"/>
    </source>
</evidence>
<keyword evidence="3" id="KW-1185">Reference proteome</keyword>